<evidence type="ECO:0000313" key="3">
    <source>
        <dbReference type="Proteomes" id="UP000295620"/>
    </source>
</evidence>
<dbReference type="AlphaFoldDB" id="A0A4V3D0N4"/>
<feature type="domain" description="PRC-barrel" evidence="1">
    <location>
        <begin position="28"/>
        <end position="94"/>
    </location>
</feature>
<dbReference type="GO" id="GO:0019684">
    <property type="term" value="P:photosynthesis, light reaction"/>
    <property type="evidence" value="ECO:0007669"/>
    <property type="project" value="InterPro"/>
</dbReference>
<dbReference type="Proteomes" id="UP000295620">
    <property type="component" value="Unassembled WGS sequence"/>
</dbReference>
<dbReference type="InterPro" id="IPR014747">
    <property type="entry name" value="Bac_photo_RC_H_C"/>
</dbReference>
<dbReference type="RefSeq" id="WP_133578372.1">
    <property type="nucleotide sequence ID" value="NZ_SNYC01000010.1"/>
</dbReference>
<dbReference type="InterPro" id="IPR027275">
    <property type="entry name" value="PRC-brl_dom"/>
</dbReference>
<keyword evidence="3" id="KW-1185">Reference proteome</keyword>
<dbReference type="SUPFAM" id="SSF50346">
    <property type="entry name" value="PRC-barrel domain"/>
    <property type="match status" value="1"/>
</dbReference>
<name>A0A4V3D0N4_9SPHI</name>
<proteinExistence type="predicted"/>
<dbReference type="OrthoDB" id="1422173at2"/>
<dbReference type="InterPro" id="IPR011033">
    <property type="entry name" value="PRC_barrel-like_sf"/>
</dbReference>
<evidence type="ECO:0000313" key="2">
    <source>
        <dbReference type="EMBL" id="TDQ06205.1"/>
    </source>
</evidence>
<organism evidence="2 3">
    <name type="scientific">Pedobacter metabolipauper</name>
    <dbReference type="NCBI Taxonomy" id="425513"/>
    <lineage>
        <taxon>Bacteria</taxon>
        <taxon>Pseudomonadati</taxon>
        <taxon>Bacteroidota</taxon>
        <taxon>Sphingobacteriia</taxon>
        <taxon>Sphingobacteriales</taxon>
        <taxon>Sphingobacteriaceae</taxon>
        <taxon>Pedobacter</taxon>
    </lineage>
</organism>
<gene>
    <name evidence="2" type="ORF">ATK78_4586</name>
</gene>
<dbReference type="Gene3D" id="3.90.50.10">
    <property type="entry name" value="Photosynthetic Reaction Center, subunit H, domain 2"/>
    <property type="match status" value="1"/>
</dbReference>
<evidence type="ECO:0000259" key="1">
    <source>
        <dbReference type="Pfam" id="PF05239"/>
    </source>
</evidence>
<protein>
    <submittedName>
        <fullName evidence="2">PRC-barrel domain protein</fullName>
    </submittedName>
</protein>
<accession>A0A4V3D0N4</accession>
<reference evidence="2 3" key="1">
    <citation type="submission" date="2019-03" db="EMBL/GenBank/DDBJ databases">
        <title>Genomic Encyclopedia of Archaeal and Bacterial Type Strains, Phase II (KMG-II): from individual species to whole genera.</title>
        <authorList>
            <person name="Goeker M."/>
        </authorList>
    </citation>
    <scope>NUCLEOTIDE SEQUENCE [LARGE SCALE GENOMIC DNA]</scope>
    <source>
        <strain evidence="2 3">DSM 19035</strain>
    </source>
</reference>
<dbReference type="Pfam" id="PF05239">
    <property type="entry name" value="PRC"/>
    <property type="match status" value="1"/>
</dbReference>
<comment type="caution">
    <text evidence="2">The sequence shown here is derived from an EMBL/GenBank/DDBJ whole genome shotgun (WGS) entry which is preliminary data.</text>
</comment>
<sequence>MEQDEHNHTALRLEELNESNYEVADHQPDITGWEIVDSQRNEIGEVEDLIFDKEAMKVRYLVSSIYSETDEDSRLVLIPIGVVRLDNNEDEVILPEHSLINLNTLPTYQKGTVISPAEELAVRYAFLGNAGLEIEGDSTYQAHPEDFYNHGHFSDEHFLKK</sequence>
<dbReference type="GO" id="GO:0030077">
    <property type="term" value="C:plasma membrane light-harvesting complex"/>
    <property type="evidence" value="ECO:0007669"/>
    <property type="project" value="InterPro"/>
</dbReference>
<dbReference type="EMBL" id="SNYC01000010">
    <property type="protein sequence ID" value="TDQ06205.1"/>
    <property type="molecule type" value="Genomic_DNA"/>
</dbReference>